<dbReference type="Proteomes" id="UP000707071">
    <property type="component" value="Unassembled WGS sequence"/>
</dbReference>
<keyword evidence="2" id="KW-1185">Reference proteome</keyword>
<dbReference type="EMBL" id="SRRH01000116">
    <property type="protein sequence ID" value="KAG6298715.1"/>
    <property type="molecule type" value="Genomic_DNA"/>
</dbReference>
<gene>
    <name evidence="1" type="ORF">E4U09_000584</name>
</gene>
<name>A0A9P7QKQ8_9HYPO</name>
<accession>A0A9P7QKQ8</accession>
<proteinExistence type="predicted"/>
<evidence type="ECO:0000313" key="2">
    <source>
        <dbReference type="Proteomes" id="UP000707071"/>
    </source>
</evidence>
<comment type="caution">
    <text evidence="1">The sequence shown here is derived from an EMBL/GenBank/DDBJ whole genome shotgun (WGS) entry which is preliminary data.</text>
</comment>
<evidence type="ECO:0000313" key="1">
    <source>
        <dbReference type="EMBL" id="KAG6298715.1"/>
    </source>
</evidence>
<protein>
    <submittedName>
        <fullName evidence="1">Uncharacterized protein</fullName>
    </submittedName>
</protein>
<sequence>MDIDPDRQYQGSVRYYVKFIQNLNRTNNNFPQLPNGLNASEQQATCDYFDRDFYRSQTRLPNDIAANCYTSGIKGAWCNYLVICLRTYIPIFEQVERKIINLTPSCATEQRVRMGTIRVFQDQAVAKIENGRYYRNISFTVPTEGDGGDMSTA</sequence>
<organism evidence="1 2">
    <name type="scientific">Claviceps aff. purpurea</name>
    <dbReference type="NCBI Taxonomy" id="1967640"/>
    <lineage>
        <taxon>Eukaryota</taxon>
        <taxon>Fungi</taxon>
        <taxon>Dikarya</taxon>
        <taxon>Ascomycota</taxon>
        <taxon>Pezizomycotina</taxon>
        <taxon>Sordariomycetes</taxon>
        <taxon>Hypocreomycetidae</taxon>
        <taxon>Hypocreales</taxon>
        <taxon>Clavicipitaceae</taxon>
        <taxon>Claviceps</taxon>
    </lineage>
</organism>
<dbReference type="AlphaFoldDB" id="A0A9P7QKQ8"/>
<reference evidence="1 2" key="1">
    <citation type="journal article" date="2020" name="bioRxiv">
        <title>Whole genome comparisons of ergot fungi reveals the divergence and evolution of species within the genus Claviceps are the result of varying mechanisms driving genome evolution and host range expansion.</title>
        <authorList>
            <person name="Wyka S.A."/>
            <person name="Mondo S.J."/>
            <person name="Liu M."/>
            <person name="Dettman J."/>
            <person name="Nalam V."/>
            <person name="Broders K.D."/>
        </authorList>
    </citation>
    <scope>NUCLEOTIDE SEQUENCE [LARGE SCALE GENOMIC DNA]</scope>
    <source>
        <strain evidence="1 2">Clav52</strain>
    </source>
</reference>